<protein>
    <recommendedName>
        <fullName evidence="3">RING-type domain-containing protein</fullName>
    </recommendedName>
</protein>
<dbReference type="GO" id="GO:0033768">
    <property type="term" value="C:SUMO-targeted ubiquitin ligase complex"/>
    <property type="evidence" value="ECO:0007669"/>
    <property type="project" value="TreeGrafter"/>
</dbReference>
<dbReference type="GO" id="GO:0140082">
    <property type="term" value="F:SUMO-ubiquitin ligase activity"/>
    <property type="evidence" value="ECO:0007669"/>
    <property type="project" value="TreeGrafter"/>
</dbReference>
<keyword evidence="2" id="KW-0812">Transmembrane</keyword>
<dbReference type="Pfam" id="PF13639">
    <property type="entry name" value="zf-RING_2"/>
    <property type="match status" value="1"/>
</dbReference>
<dbReference type="InterPro" id="IPR013083">
    <property type="entry name" value="Znf_RING/FYVE/PHD"/>
</dbReference>
<proteinExistence type="predicted"/>
<keyword evidence="1" id="KW-0862">Zinc</keyword>
<keyword evidence="1" id="KW-0479">Metal-binding</keyword>
<dbReference type="GO" id="GO:0061630">
    <property type="term" value="F:ubiquitin protein ligase activity"/>
    <property type="evidence" value="ECO:0007669"/>
    <property type="project" value="InterPro"/>
</dbReference>
<dbReference type="PANTHER" id="PTHR47094:SF1">
    <property type="entry name" value="RING-TYPE E3 UBIQUITIN TRANSFERASE"/>
    <property type="match status" value="1"/>
</dbReference>
<accession>A0A8J5GU96</accession>
<dbReference type="GO" id="GO:0006511">
    <property type="term" value="P:ubiquitin-dependent protein catabolic process"/>
    <property type="evidence" value="ECO:0007669"/>
    <property type="project" value="TreeGrafter"/>
</dbReference>
<dbReference type="PROSITE" id="PS50089">
    <property type="entry name" value="ZF_RING_2"/>
    <property type="match status" value="1"/>
</dbReference>
<evidence type="ECO:0000256" key="1">
    <source>
        <dbReference type="PROSITE-ProRule" id="PRU00175"/>
    </source>
</evidence>
<dbReference type="InterPro" id="IPR049627">
    <property type="entry name" value="SLX8"/>
</dbReference>
<evidence type="ECO:0000313" key="4">
    <source>
        <dbReference type="EMBL" id="KAG6512902.1"/>
    </source>
</evidence>
<organism evidence="4 5">
    <name type="scientific">Zingiber officinale</name>
    <name type="common">Ginger</name>
    <name type="synonym">Amomum zingiber</name>
    <dbReference type="NCBI Taxonomy" id="94328"/>
    <lineage>
        <taxon>Eukaryota</taxon>
        <taxon>Viridiplantae</taxon>
        <taxon>Streptophyta</taxon>
        <taxon>Embryophyta</taxon>
        <taxon>Tracheophyta</taxon>
        <taxon>Spermatophyta</taxon>
        <taxon>Magnoliopsida</taxon>
        <taxon>Liliopsida</taxon>
        <taxon>Zingiberales</taxon>
        <taxon>Zingiberaceae</taxon>
        <taxon>Zingiber</taxon>
    </lineage>
</organism>
<dbReference type="GO" id="GO:0032183">
    <property type="term" value="F:SUMO binding"/>
    <property type="evidence" value="ECO:0007669"/>
    <property type="project" value="TreeGrafter"/>
</dbReference>
<evidence type="ECO:0000256" key="2">
    <source>
        <dbReference type="SAM" id="Phobius"/>
    </source>
</evidence>
<keyword evidence="2" id="KW-1133">Transmembrane helix</keyword>
<dbReference type="PANTHER" id="PTHR47094">
    <property type="entry name" value="ELFLESS, ISOFORM B"/>
    <property type="match status" value="1"/>
</dbReference>
<evidence type="ECO:0000313" key="5">
    <source>
        <dbReference type="Proteomes" id="UP000734854"/>
    </source>
</evidence>
<feature type="domain" description="RING-type" evidence="3">
    <location>
        <begin position="218"/>
        <end position="256"/>
    </location>
</feature>
<gene>
    <name evidence="4" type="ORF">ZIOFF_031041</name>
</gene>
<dbReference type="AlphaFoldDB" id="A0A8J5GU96"/>
<dbReference type="Gene3D" id="3.30.40.10">
    <property type="entry name" value="Zinc/RING finger domain, C3HC4 (zinc finger)"/>
    <property type="match status" value="1"/>
</dbReference>
<name>A0A8J5GU96_ZINOF</name>
<comment type="caution">
    <text evidence="4">The sequence shown here is derived from an EMBL/GenBank/DDBJ whole genome shotgun (WGS) entry which is preliminary data.</text>
</comment>
<sequence length="271" mass="30293">MRELRGQKSSLLYIVLQFILGIALIALFSRSFSSVCSRYSGRGMKKQLPDSIGGKMARDLDLNSLPVEWYLLEGTSAAFEPYHTAGQQQESSAQPISIIDVEGIQDENLTLSSSGGFPMGTHHTKGKQPVTVIIDVDLELNLSRSGFFPLMPTYFSVMAEEQVARSSFNAHKRPLIRSPSRKSIDCDAYIDLEEGHGTKRKISPEPNLVKVLEKPFTCPICMEELIEAASTICGHIFCMACTKLSIRTQKKCPSCRRKLNMKNFHRVYLPN</sequence>
<dbReference type="SMART" id="SM00184">
    <property type="entry name" value="RING"/>
    <property type="match status" value="1"/>
</dbReference>
<reference evidence="4 5" key="1">
    <citation type="submission" date="2020-08" db="EMBL/GenBank/DDBJ databases">
        <title>Plant Genome Project.</title>
        <authorList>
            <person name="Zhang R.-G."/>
        </authorList>
    </citation>
    <scope>NUCLEOTIDE SEQUENCE [LARGE SCALE GENOMIC DNA]</scope>
    <source>
        <tissue evidence="4">Rhizome</tissue>
    </source>
</reference>
<evidence type="ECO:0000259" key="3">
    <source>
        <dbReference type="PROSITE" id="PS50089"/>
    </source>
</evidence>
<feature type="transmembrane region" description="Helical" evidence="2">
    <location>
        <begin position="12"/>
        <end position="32"/>
    </location>
</feature>
<dbReference type="GO" id="GO:0008270">
    <property type="term" value="F:zinc ion binding"/>
    <property type="evidence" value="ECO:0007669"/>
    <property type="project" value="UniProtKB-KW"/>
</dbReference>
<dbReference type="InterPro" id="IPR001841">
    <property type="entry name" value="Znf_RING"/>
</dbReference>
<keyword evidence="1" id="KW-0863">Zinc-finger</keyword>
<dbReference type="Proteomes" id="UP000734854">
    <property type="component" value="Unassembled WGS sequence"/>
</dbReference>
<keyword evidence="5" id="KW-1185">Reference proteome</keyword>
<dbReference type="SUPFAM" id="SSF57850">
    <property type="entry name" value="RING/U-box"/>
    <property type="match status" value="1"/>
</dbReference>
<dbReference type="EMBL" id="JACMSC010000008">
    <property type="protein sequence ID" value="KAG6512902.1"/>
    <property type="molecule type" value="Genomic_DNA"/>
</dbReference>
<keyword evidence="2" id="KW-0472">Membrane</keyword>